<dbReference type="AlphaFoldDB" id="A0AAV5UB34"/>
<keyword evidence="3" id="KW-1185">Reference proteome</keyword>
<accession>A0AAV5UB34</accession>
<organism evidence="2 3">
    <name type="scientific">Pristionchus entomophagus</name>
    <dbReference type="NCBI Taxonomy" id="358040"/>
    <lineage>
        <taxon>Eukaryota</taxon>
        <taxon>Metazoa</taxon>
        <taxon>Ecdysozoa</taxon>
        <taxon>Nematoda</taxon>
        <taxon>Chromadorea</taxon>
        <taxon>Rhabditida</taxon>
        <taxon>Rhabditina</taxon>
        <taxon>Diplogasteromorpha</taxon>
        <taxon>Diplogasteroidea</taxon>
        <taxon>Neodiplogasteridae</taxon>
        <taxon>Pristionchus</taxon>
    </lineage>
</organism>
<evidence type="ECO:0000313" key="2">
    <source>
        <dbReference type="EMBL" id="GMT03628.1"/>
    </source>
</evidence>
<dbReference type="Proteomes" id="UP001432027">
    <property type="component" value="Unassembled WGS sequence"/>
</dbReference>
<dbReference type="EMBL" id="BTSX01000006">
    <property type="protein sequence ID" value="GMT03628.1"/>
    <property type="molecule type" value="Genomic_DNA"/>
</dbReference>
<reference evidence="2" key="1">
    <citation type="submission" date="2023-10" db="EMBL/GenBank/DDBJ databases">
        <title>Genome assembly of Pristionchus species.</title>
        <authorList>
            <person name="Yoshida K."/>
            <person name="Sommer R.J."/>
        </authorList>
    </citation>
    <scope>NUCLEOTIDE SEQUENCE</scope>
    <source>
        <strain evidence="2">RS0144</strain>
    </source>
</reference>
<proteinExistence type="predicted"/>
<comment type="caution">
    <text evidence="2">The sequence shown here is derived from an EMBL/GenBank/DDBJ whole genome shotgun (WGS) entry which is preliminary data.</text>
</comment>
<feature type="non-terminal residue" evidence="2">
    <location>
        <position position="98"/>
    </location>
</feature>
<sequence length="98" mass="11334">MARRNPDVGLDNLASEFDYESEAERKRAKKRGGGDLTQKEYPAFRRSRNEQTQNTGSRMSMEDFIGTWGKLMHLNAYQRHKGAVPQEITRTVDDEIDE</sequence>
<gene>
    <name evidence="2" type="ORF">PENTCL1PPCAC_25802</name>
</gene>
<feature type="region of interest" description="Disordered" evidence="1">
    <location>
        <begin position="1"/>
        <end position="60"/>
    </location>
</feature>
<evidence type="ECO:0000313" key="3">
    <source>
        <dbReference type="Proteomes" id="UP001432027"/>
    </source>
</evidence>
<protein>
    <submittedName>
        <fullName evidence="2">Uncharacterized protein</fullName>
    </submittedName>
</protein>
<evidence type="ECO:0000256" key="1">
    <source>
        <dbReference type="SAM" id="MobiDB-lite"/>
    </source>
</evidence>
<name>A0AAV5UB34_9BILA</name>